<reference evidence="1" key="1">
    <citation type="submission" date="2022-08" db="EMBL/GenBank/DDBJ databases">
        <title>Whole genome sequencing of non-tuberculosis mycobacteria type-strains.</title>
        <authorList>
            <person name="Igarashi Y."/>
            <person name="Osugi A."/>
            <person name="Mitarai S."/>
        </authorList>
    </citation>
    <scope>NUCLEOTIDE SEQUENCE</scope>
    <source>
        <strain evidence="1">DSM 45127</strain>
    </source>
</reference>
<evidence type="ECO:0000313" key="2">
    <source>
        <dbReference type="Proteomes" id="UP001055336"/>
    </source>
</evidence>
<name>A0ABY3VNB9_9MYCO</name>
<dbReference type="Proteomes" id="UP001055336">
    <property type="component" value="Chromosome"/>
</dbReference>
<organism evidence="1 2">
    <name type="scientific">Mycobacterium paraterrae</name>
    <dbReference type="NCBI Taxonomy" id="577492"/>
    <lineage>
        <taxon>Bacteria</taxon>
        <taxon>Bacillati</taxon>
        <taxon>Actinomycetota</taxon>
        <taxon>Actinomycetes</taxon>
        <taxon>Mycobacteriales</taxon>
        <taxon>Mycobacteriaceae</taxon>
        <taxon>Mycobacterium</taxon>
    </lineage>
</organism>
<protein>
    <submittedName>
        <fullName evidence="1">Uncharacterized protein</fullName>
    </submittedName>
</protein>
<dbReference type="EMBL" id="CP092488">
    <property type="protein sequence ID" value="UMB70934.1"/>
    <property type="molecule type" value="Genomic_DNA"/>
</dbReference>
<accession>A0ABY3VNB9</accession>
<keyword evidence="2" id="KW-1185">Reference proteome</keyword>
<proteinExistence type="predicted"/>
<evidence type="ECO:0000313" key="1">
    <source>
        <dbReference type="EMBL" id="UMB70934.1"/>
    </source>
</evidence>
<gene>
    <name evidence="1" type="ORF">MKK62_06520</name>
</gene>
<dbReference type="RefSeq" id="WP_240262690.1">
    <property type="nucleotide sequence ID" value="NZ_CP092488.2"/>
</dbReference>
<sequence length="72" mass="8400">MPREIRLEDVAAAPAAEMLLAQATGPRRAGVQMFTIVDRRRAIEPYGARVSELNRYRSLRYQWYRLTWTTTT</sequence>